<organism evidence="2 3">
    <name type="scientific">Setaria viridis</name>
    <name type="common">Green bristlegrass</name>
    <name type="synonym">Setaria italica subsp. viridis</name>
    <dbReference type="NCBI Taxonomy" id="4556"/>
    <lineage>
        <taxon>Eukaryota</taxon>
        <taxon>Viridiplantae</taxon>
        <taxon>Streptophyta</taxon>
        <taxon>Embryophyta</taxon>
        <taxon>Tracheophyta</taxon>
        <taxon>Spermatophyta</taxon>
        <taxon>Magnoliopsida</taxon>
        <taxon>Liliopsida</taxon>
        <taxon>Poales</taxon>
        <taxon>Poaceae</taxon>
        <taxon>PACMAD clade</taxon>
        <taxon>Panicoideae</taxon>
        <taxon>Panicodae</taxon>
        <taxon>Paniceae</taxon>
        <taxon>Cenchrinae</taxon>
        <taxon>Setaria</taxon>
    </lineage>
</organism>
<evidence type="ECO:0000256" key="1">
    <source>
        <dbReference type="SAM" id="MobiDB-lite"/>
    </source>
</evidence>
<accession>A0A4U6UP53</accession>
<protein>
    <submittedName>
        <fullName evidence="2">Uncharacterized protein</fullName>
    </submittedName>
</protein>
<feature type="compositionally biased region" description="Basic and acidic residues" evidence="1">
    <location>
        <begin position="1"/>
        <end position="36"/>
    </location>
</feature>
<reference evidence="2" key="1">
    <citation type="submission" date="2019-03" db="EMBL/GenBank/DDBJ databases">
        <title>WGS assembly of Setaria viridis.</title>
        <authorList>
            <person name="Huang P."/>
            <person name="Jenkins J."/>
            <person name="Grimwood J."/>
            <person name="Barry K."/>
            <person name="Healey A."/>
            <person name="Mamidi S."/>
            <person name="Sreedasyam A."/>
            <person name="Shu S."/>
            <person name="Feldman M."/>
            <person name="Wu J."/>
            <person name="Yu Y."/>
            <person name="Chen C."/>
            <person name="Johnson J."/>
            <person name="Rokhsar D."/>
            <person name="Baxter I."/>
            <person name="Schmutz J."/>
            <person name="Brutnell T."/>
            <person name="Kellogg E."/>
        </authorList>
    </citation>
    <scope>NUCLEOTIDE SEQUENCE [LARGE SCALE GENOMIC DNA]</scope>
</reference>
<sequence length="64" mass="7411">MRAMRESGRARRRGADEDGRRTEGGRKEQDLDRELVGEEGAQVPKCCLMYRQIFDYNLTSVMSE</sequence>
<feature type="region of interest" description="Disordered" evidence="1">
    <location>
        <begin position="1"/>
        <end position="38"/>
    </location>
</feature>
<gene>
    <name evidence="2" type="ORF">SEVIR_5G337766v2</name>
</gene>
<name>A0A4U6UP53_SETVI</name>
<keyword evidence="3" id="KW-1185">Reference proteome</keyword>
<dbReference type="EMBL" id="CM016556">
    <property type="protein sequence ID" value="TKW17015.1"/>
    <property type="molecule type" value="Genomic_DNA"/>
</dbReference>
<dbReference type="AlphaFoldDB" id="A0A4U6UP53"/>
<dbReference type="Proteomes" id="UP000298652">
    <property type="component" value="Chromosome 5"/>
</dbReference>
<dbReference type="Gramene" id="TKW17015">
    <property type="protein sequence ID" value="TKW17015"/>
    <property type="gene ID" value="SEVIR_5G337766v2"/>
</dbReference>
<proteinExistence type="predicted"/>
<evidence type="ECO:0000313" key="2">
    <source>
        <dbReference type="EMBL" id="TKW17015.1"/>
    </source>
</evidence>
<evidence type="ECO:0000313" key="3">
    <source>
        <dbReference type="Proteomes" id="UP000298652"/>
    </source>
</evidence>